<name>A0ABZ1R5P0_9ACTN</name>
<dbReference type="EMBL" id="CP108038">
    <property type="protein sequence ID" value="WUN89867.1"/>
    <property type="molecule type" value="Genomic_DNA"/>
</dbReference>
<sequence length="268" mass="28213">MPATPNALAAAHRANTIATIARTRAASPAPVPNTEGRAALLEIAALLETAAHSLRTEEPGTWDGIVITNTMDWDASHALRTADEIAAAHPAIGFPPLFSQYVTAPVYGNEVGLPPSLLPGGPVLIAREGGLFARLHAIHGHLRRMPPARDTTALLEGAFALHWKHALLAASEAVAADRPCNRPAVPAAIEIATPGTTMALRRAHEAYGPTVTYGLTHRRLPCHVSNQGVTHTAVRMVSHRGATIATCDDDSHRNAAAVAARELYDSLG</sequence>
<proteinExistence type="predicted"/>
<reference evidence="1" key="1">
    <citation type="submission" date="2022-10" db="EMBL/GenBank/DDBJ databases">
        <title>The complete genomes of actinobacterial strains from the NBC collection.</title>
        <authorList>
            <person name="Joergensen T.S."/>
            <person name="Alvarez Arevalo M."/>
            <person name="Sterndorff E.B."/>
            <person name="Faurdal D."/>
            <person name="Vuksanovic O."/>
            <person name="Mourched A.-S."/>
            <person name="Charusanti P."/>
            <person name="Shaw S."/>
            <person name="Blin K."/>
            <person name="Weber T."/>
        </authorList>
    </citation>
    <scope>NUCLEOTIDE SEQUENCE</scope>
    <source>
        <strain evidence="1">NBC_00302</strain>
    </source>
</reference>
<dbReference type="RefSeq" id="WP_328736608.1">
    <property type="nucleotide sequence ID" value="NZ_CP108038.1"/>
</dbReference>
<organism evidence="1 2">
    <name type="scientific">Streptomyces bobili</name>
    <dbReference type="NCBI Taxonomy" id="67280"/>
    <lineage>
        <taxon>Bacteria</taxon>
        <taxon>Bacillati</taxon>
        <taxon>Actinomycetota</taxon>
        <taxon>Actinomycetes</taxon>
        <taxon>Kitasatosporales</taxon>
        <taxon>Streptomycetaceae</taxon>
        <taxon>Streptomyces</taxon>
    </lineage>
</organism>
<evidence type="ECO:0000313" key="2">
    <source>
        <dbReference type="Proteomes" id="UP001432071"/>
    </source>
</evidence>
<evidence type="ECO:0000313" key="1">
    <source>
        <dbReference type="EMBL" id="WUN89867.1"/>
    </source>
</evidence>
<gene>
    <name evidence="1" type="ORF">OHT53_29180</name>
</gene>
<dbReference type="Proteomes" id="UP001432071">
    <property type="component" value="Chromosome"/>
</dbReference>
<protein>
    <submittedName>
        <fullName evidence="1">Uncharacterized protein</fullName>
    </submittedName>
</protein>
<keyword evidence="2" id="KW-1185">Reference proteome</keyword>
<accession>A0ABZ1R5P0</accession>
<dbReference type="GeneID" id="93765140"/>